<dbReference type="AlphaFoldDB" id="A0A382SRQ9"/>
<dbReference type="EMBL" id="UINC01130885">
    <property type="protein sequence ID" value="SVD12242.1"/>
    <property type="molecule type" value="Genomic_DNA"/>
</dbReference>
<sequence length="52" mass="5801">MYDSGKKDINGNNIILNEFASGKTFEDCIEHKLKQLGLVTRTQFIIGKKGVS</sequence>
<gene>
    <name evidence="1" type="ORF">METZ01_LOCUS365096</name>
</gene>
<proteinExistence type="predicted"/>
<name>A0A382SRQ9_9ZZZZ</name>
<reference evidence="1" key="1">
    <citation type="submission" date="2018-05" db="EMBL/GenBank/DDBJ databases">
        <authorList>
            <person name="Lanie J.A."/>
            <person name="Ng W.-L."/>
            <person name="Kazmierczak K.M."/>
            <person name="Andrzejewski T.M."/>
            <person name="Davidsen T.M."/>
            <person name="Wayne K.J."/>
            <person name="Tettelin H."/>
            <person name="Glass J.I."/>
            <person name="Rusch D."/>
            <person name="Podicherti R."/>
            <person name="Tsui H.-C.T."/>
            <person name="Winkler M.E."/>
        </authorList>
    </citation>
    <scope>NUCLEOTIDE SEQUENCE</scope>
</reference>
<feature type="non-terminal residue" evidence="1">
    <location>
        <position position="52"/>
    </location>
</feature>
<accession>A0A382SRQ9</accession>
<evidence type="ECO:0000313" key="1">
    <source>
        <dbReference type="EMBL" id="SVD12242.1"/>
    </source>
</evidence>
<protein>
    <submittedName>
        <fullName evidence="1">Uncharacterized protein</fullName>
    </submittedName>
</protein>
<organism evidence="1">
    <name type="scientific">marine metagenome</name>
    <dbReference type="NCBI Taxonomy" id="408172"/>
    <lineage>
        <taxon>unclassified sequences</taxon>
        <taxon>metagenomes</taxon>
        <taxon>ecological metagenomes</taxon>
    </lineage>
</organism>